<dbReference type="AlphaFoldDB" id="A0A182MVN6"/>
<dbReference type="Proteomes" id="UP000075883">
    <property type="component" value="Unassembled WGS sequence"/>
</dbReference>
<dbReference type="PANTHER" id="PTHR15715">
    <property type="entry name" value="CENTROSOMAL PROTEIN OF 170 KDA"/>
    <property type="match status" value="1"/>
</dbReference>
<dbReference type="EMBL" id="AXCM01007828">
    <property type="status" value="NOT_ANNOTATED_CDS"/>
    <property type="molecule type" value="Genomic_DNA"/>
</dbReference>
<dbReference type="VEuPathDB" id="VectorBase:ACUA027382"/>
<organism evidence="2 3">
    <name type="scientific">Anopheles culicifacies</name>
    <dbReference type="NCBI Taxonomy" id="139723"/>
    <lineage>
        <taxon>Eukaryota</taxon>
        <taxon>Metazoa</taxon>
        <taxon>Ecdysozoa</taxon>
        <taxon>Arthropoda</taxon>
        <taxon>Hexapoda</taxon>
        <taxon>Insecta</taxon>
        <taxon>Pterygota</taxon>
        <taxon>Neoptera</taxon>
        <taxon>Endopterygota</taxon>
        <taxon>Diptera</taxon>
        <taxon>Nematocera</taxon>
        <taxon>Culicoidea</taxon>
        <taxon>Culicidae</taxon>
        <taxon>Anophelinae</taxon>
        <taxon>Anopheles</taxon>
        <taxon>culicifacies species complex</taxon>
    </lineage>
</organism>
<dbReference type="EMBL" id="AXCM01007827">
    <property type="status" value="NOT_ANNOTATED_CDS"/>
    <property type="molecule type" value="Genomic_DNA"/>
</dbReference>
<dbReference type="InterPro" id="IPR000253">
    <property type="entry name" value="FHA_dom"/>
</dbReference>
<dbReference type="EnsemblMetazoa" id="ACUA027382-RA">
    <property type="protein sequence ID" value="ACUA027382-PA"/>
    <property type="gene ID" value="ACUA027382"/>
</dbReference>
<sequence length="234" mass="26749">MAEKDSMESSEKCVIQLECTKSSHPFETRILTITAGEKGEKLIGRCHKKNQNASQEADNLLFDSRILSQSHAVLFYQDGKLFLKDLCSLNGTYLNEEYIGPERDDRSDPTARELKSGDILRFGKLRAIRTQGDVVKPIEAKLTIKCPLNQQLDETAIWQSNYTPYEGMDLNQTPILDERFEKETVPTTIKEVFKRNSQPNEEKTFERGTETEEVESCTTSTQVLPNELLLFYIN</sequence>
<name>A0A182MVN6_9DIPT</name>
<dbReference type="InterPro" id="IPR008984">
    <property type="entry name" value="SMAD_FHA_dom_sf"/>
</dbReference>
<dbReference type="SUPFAM" id="SSF49879">
    <property type="entry name" value="SMAD/FHA domain"/>
    <property type="match status" value="1"/>
</dbReference>
<dbReference type="Pfam" id="PF00498">
    <property type="entry name" value="FHA"/>
    <property type="match status" value="1"/>
</dbReference>
<accession>A0A182MVN6</accession>
<reference evidence="3" key="1">
    <citation type="submission" date="2013-09" db="EMBL/GenBank/DDBJ databases">
        <title>The Genome Sequence of Anopheles culicifacies species A.</title>
        <authorList>
            <consortium name="The Broad Institute Genomics Platform"/>
            <person name="Neafsey D.E."/>
            <person name="Besansky N."/>
            <person name="Howell P."/>
            <person name="Walton C."/>
            <person name="Young S.K."/>
            <person name="Zeng Q."/>
            <person name="Gargeya S."/>
            <person name="Fitzgerald M."/>
            <person name="Haas B."/>
            <person name="Abouelleil A."/>
            <person name="Allen A.W."/>
            <person name="Alvarado L."/>
            <person name="Arachchi H.M."/>
            <person name="Berlin A.M."/>
            <person name="Chapman S.B."/>
            <person name="Gainer-Dewar J."/>
            <person name="Goldberg J."/>
            <person name="Griggs A."/>
            <person name="Gujja S."/>
            <person name="Hansen M."/>
            <person name="Howarth C."/>
            <person name="Imamovic A."/>
            <person name="Ireland A."/>
            <person name="Larimer J."/>
            <person name="McCowan C."/>
            <person name="Murphy C."/>
            <person name="Pearson M."/>
            <person name="Poon T.W."/>
            <person name="Priest M."/>
            <person name="Roberts A."/>
            <person name="Saif S."/>
            <person name="Shea T."/>
            <person name="Sisk P."/>
            <person name="Sykes S."/>
            <person name="Wortman J."/>
            <person name="Nusbaum C."/>
            <person name="Birren B."/>
        </authorList>
    </citation>
    <scope>NUCLEOTIDE SEQUENCE [LARGE SCALE GENOMIC DNA]</scope>
    <source>
        <strain evidence="3">A-37</strain>
    </source>
</reference>
<dbReference type="Gene3D" id="2.60.200.20">
    <property type="match status" value="1"/>
</dbReference>
<dbReference type="PROSITE" id="PS50006">
    <property type="entry name" value="FHA_DOMAIN"/>
    <property type="match status" value="1"/>
</dbReference>
<evidence type="ECO:0000313" key="2">
    <source>
        <dbReference type="EnsemblMetazoa" id="ACUA027382-PA"/>
    </source>
</evidence>
<keyword evidence="3" id="KW-1185">Reference proteome</keyword>
<reference evidence="2" key="2">
    <citation type="submission" date="2020-05" db="UniProtKB">
        <authorList>
            <consortium name="EnsemblMetazoa"/>
        </authorList>
    </citation>
    <scope>IDENTIFICATION</scope>
    <source>
        <strain evidence="2">A-37</strain>
    </source>
</reference>
<evidence type="ECO:0000259" key="1">
    <source>
        <dbReference type="PROSITE" id="PS50006"/>
    </source>
</evidence>
<dbReference type="SMART" id="SM00240">
    <property type="entry name" value="FHA"/>
    <property type="match status" value="1"/>
</dbReference>
<feature type="domain" description="FHA" evidence="1">
    <location>
        <begin position="41"/>
        <end position="99"/>
    </location>
</feature>
<evidence type="ECO:0000313" key="3">
    <source>
        <dbReference type="Proteomes" id="UP000075883"/>
    </source>
</evidence>
<proteinExistence type="predicted"/>
<protein>
    <recommendedName>
        <fullName evidence="1">FHA domain-containing protein</fullName>
    </recommendedName>
</protein>
<dbReference type="PANTHER" id="PTHR15715:SF37">
    <property type="entry name" value="LD47843P"/>
    <property type="match status" value="1"/>
</dbReference>
<dbReference type="STRING" id="139723.A0A182MVN6"/>
<dbReference type="InterPro" id="IPR051176">
    <property type="entry name" value="Cent_Immune-Sig_Mod"/>
</dbReference>